<evidence type="ECO:0000313" key="3">
    <source>
        <dbReference type="Proteomes" id="UP000321058"/>
    </source>
</evidence>
<evidence type="ECO:0000256" key="1">
    <source>
        <dbReference type="SAM" id="Phobius"/>
    </source>
</evidence>
<keyword evidence="1" id="KW-1133">Transmembrane helix</keyword>
<accession>A0A512NIX2</accession>
<organism evidence="2 3">
    <name type="scientific">Reyranella soli</name>
    <dbReference type="NCBI Taxonomy" id="1230389"/>
    <lineage>
        <taxon>Bacteria</taxon>
        <taxon>Pseudomonadati</taxon>
        <taxon>Pseudomonadota</taxon>
        <taxon>Alphaproteobacteria</taxon>
        <taxon>Hyphomicrobiales</taxon>
        <taxon>Reyranellaceae</taxon>
        <taxon>Reyranella</taxon>
    </lineage>
</organism>
<gene>
    <name evidence="2" type="ORF">RSO01_60700</name>
</gene>
<protein>
    <submittedName>
        <fullName evidence="2">Uncharacterized protein</fullName>
    </submittedName>
</protein>
<keyword evidence="1" id="KW-0812">Transmembrane</keyword>
<feature type="transmembrane region" description="Helical" evidence="1">
    <location>
        <begin position="28"/>
        <end position="56"/>
    </location>
</feature>
<keyword evidence="1" id="KW-0472">Membrane</keyword>
<reference evidence="2 3" key="1">
    <citation type="submission" date="2019-07" db="EMBL/GenBank/DDBJ databases">
        <title>Whole genome shotgun sequence of Reyranella soli NBRC 108950.</title>
        <authorList>
            <person name="Hosoyama A."/>
            <person name="Uohara A."/>
            <person name="Ohji S."/>
            <person name="Ichikawa N."/>
        </authorList>
    </citation>
    <scope>NUCLEOTIDE SEQUENCE [LARGE SCALE GENOMIC DNA]</scope>
    <source>
        <strain evidence="2 3">NBRC 108950</strain>
    </source>
</reference>
<name>A0A512NIX2_9HYPH</name>
<comment type="caution">
    <text evidence="2">The sequence shown here is derived from an EMBL/GenBank/DDBJ whole genome shotgun (WGS) entry which is preliminary data.</text>
</comment>
<sequence length="57" mass="5938">MVAAKKVDKAHAEFGNPLPSQARAGTRLAWPTAALVIIVLSLLLWGGIAAIALLAFN</sequence>
<dbReference type="Proteomes" id="UP000321058">
    <property type="component" value="Unassembled WGS sequence"/>
</dbReference>
<proteinExistence type="predicted"/>
<dbReference type="EMBL" id="BKAJ01000113">
    <property type="protein sequence ID" value="GEP58904.1"/>
    <property type="molecule type" value="Genomic_DNA"/>
</dbReference>
<dbReference type="AlphaFoldDB" id="A0A512NIX2"/>
<keyword evidence="3" id="KW-1185">Reference proteome</keyword>
<dbReference type="RefSeq" id="WP_170303459.1">
    <property type="nucleotide sequence ID" value="NZ_BKAJ01000113.1"/>
</dbReference>
<evidence type="ECO:0000313" key="2">
    <source>
        <dbReference type="EMBL" id="GEP58904.1"/>
    </source>
</evidence>